<evidence type="ECO:0000256" key="2">
    <source>
        <dbReference type="ARBA" id="ARBA00023054"/>
    </source>
</evidence>
<feature type="region of interest" description="Disordered" evidence="3">
    <location>
        <begin position="160"/>
        <end position="198"/>
    </location>
</feature>
<dbReference type="PANTHER" id="PTHR12499:SF0">
    <property type="entry name" value="OPTIC ATROPHY 3 PROTEIN"/>
    <property type="match status" value="1"/>
</dbReference>
<comment type="caution">
    <text evidence="4">The sequence shown here is derived from an EMBL/GenBank/DDBJ whole genome shotgun (WGS) entry which is preliminary data.</text>
</comment>
<protein>
    <recommendedName>
        <fullName evidence="6">OPA3-like protein</fullName>
    </recommendedName>
</protein>
<dbReference type="Proteomes" id="UP001153954">
    <property type="component" value="Unassembled WGS sequence"/>
</dbReference>
<name>A0AAU9V0W8_EUPED</name>
<sequence length="198" mass="22072">MVMDQFPMFRLATLMARQLSSPIAARIKRYAVSHPRFGAEVCVRLASAFHRCEWVARAWALRLAGAPLPSSARAPPLPANTAVNLGGDLLGELILFLIGSLIIIFEVNRQANKQEDKELSLKSQWLAIALSLEELQREVAAQQVDISRLHAALIALQADRDRDHDHDGDGDKDPKRTSLAPEHQPHFEPFNNNQKSQT</sequence>
<comment type="similarity">
    <text evidence="1">Belongs to the OPA3 family.</text>
</comment>
<reference evidence="4" key="1">
    <citation type="submission" date="2022-03" db="EMBL/GenBank/DDBJ databases">
        <authorList>
            <person name="Tunstrom K."/>
        </authorList>
    </citation>
    <scope>NUCLEOTIDE SEQUENCE</scope>
</reference>
<dbReference type="GO" id="GO:0005739">
    <property type="term" value="C:mitochondrion"/>
    <property type="evidence" value="ECO:0007669"/>
    <property type="project" value="TreeGrafter"/>
</dbReference>
<evidence type="ECO:0000313" key="4">
    <source>
        <dbReference type="EMBL" id="CAH2105163.1"/>
    </source>
</evidence>
<dbReference type="GO" id="GO:0019216">
    <property type="term" value="P:regulation of lipid metabolic process"/>
    <property type="evidence" value="ECO:0007669"/>
    <property type="project" value="TreeGrafter"/>
</dbReference>
<evidence type="ECO:0000256" key="3">
    <source>
        <dbReference type="SAM" id="MobiDB-lite"/>
    </source>
</evidence>
<dbReference type="AlphaFoldDB" id="A0AAU9V0W8"/>
<evidence type="ECO:0000256" key="1">
    <source>
        <dbReference type="ARBA" id="ARBA00007584"/>
    </source>
</evidence>
<dbReference type="Pfam" id="PF07047">
    <property type="entry name" value="OPA3"/>
    <property type="match status" value="1"/>
</dbReference>
<proteinExistence type="inferred from homology"/>
<gene>
    <name evidence="4" type="ORF">EEDITHA_LOCUS19460</name>
</gene>
<keyword evidence="2" id="KW-0175">Coiled coil</keyword>
<dbReference type="PANTHER" id="PTHR12499">
    <property type="entry name" value="OPTIC ATROPHY 3 PROTEIN OPA3"/>
    <property type="match status" value="1"/>
</dbReference>
<dbReference type="EMBL" id="CAKOGL010000027">
    <property type="protein sequence ID" value="CAH2105163.1"/>
    <property type="molecule type" value="Genomic_DNA"/>
</dbReference>
<evidence type="ECO:0008006" key="6">
    <source>
        <dbReference type="Google" id="ProtNLM"/>
    </source>
</evidence>
<evidence type="ECO:0000313" key="5">
    <source>
        <dbReference type="Proteomes" id="UP001153954"/>
    </source>
</evidence>
<keyword evidence="5" id="KW-1185">Reference proteome</keyword>
<organism evidence="4 5">
    <name type="scientific">Euphydryas editha</name>
    <name type="common">Edith's checkerspot</name>
    <dbReference type="NCBI Taxonomy" id="104508"/>
    <lineage>
        <taxon>Eukaryota</taxon>
        <taxon>Metazoa</taxon>
        <taxon>Ecdysozoa</taxon>
        <taxon>Arthropoda</taxon>
        <taxon>Hexapoda</taxon>
        <taxon>Insecta</taxon>
        <taxon>Pterygota</taxon>
        <taxon>Neoptera</taxon>
        <taxon>Endopterygota</taxon>
        <taxon>Lepidoptera</taxon>
        <taxon>Glossata</taxon>
        <taxon>Ditrysia</taxon>
        <taxon>Papilionoidea</taxon>
        <taxon>Nymphalidae</taxon>
        <taxon>Nymphalinae</taxon>
        <taxon>Euphydryas</taxon>
    </lineage>
</organism>
<feature type="compositionally biased region" description="Basic and acidic residues" evidence="3">
    <location>
        <begin position="160"/>
        <end position="176"/>
    </location>
</feature>
<accession>A0AAU9V0W8</accession>
<dbReference type="InterPro" id="IPR010754">
    <property type="entry name" value="OPA3-like"/>
</dbReference>